<dbReference type="Proteomes" id="UP001142317">
    <property type="component" value="Unassembled WGS sequence"/>
</dbReference>
<dbReference type="InterPro" id="IPR051908">
    <property type="entry name" value="Ribosomal_N-acetyltransferase"/>
</dbReference>
<evidence type="ECO:0000313" key="3">
    <source>
        <dbReference type="EMBL" id="GLJ78388.1"/>
    </source>
</evidence>
<reference evidence="3" key="1">
    <citation type="journal article" date="2014" name="Int. J. Syst. Evol. Microbiol.">
        <title>Complete genome sequence of Corynebacterium casei LMG S-19264T (=DSM 44701T), isolated from a smear-ripened cheese.</title>
        <authorList>
            <consortium name="US DOE Joint Genome Institute (JGI-PGF)"/>
            <person name="Walter F."/>
            <person name="Albersmeier A."/>
            <person name="Kalinowski J."/>
            <person name="Ruckert C."/>
        </authorList>
    </citation>
    <scope>NUCLEOTIDE SEQUENCE</scope>
    <source>
        <strain evidence="3">VKM Ac-1447</strain>
    </source>
</reference>
<organism evidence="3 4">
    <name type="scientific">Microbacterium imperiale</name>
    <dbReference type="NCBI Taxonomy" id="33884"/>
    <lineage>
        <taxon>Bacteria</taxon>
        <taxon>Bacillati</taxon>
        <taxon>Actinomycetota</taxon>
        <taxon>Actinomycetes</taxon>
        <taxon>Micrococcales</taxon>
        <taxon>Microbacteriaceae</taxon>
        <taxon>Microbacterium</taxon>
    </lineage>
</organism>
<reference evidence="3" key="2">
    <citation type="submission" date="2023-01" db="EMBL/GenBank/DDBJ databases">
        <authorList>
            <person name="Sun Q."/>
            <person name="Evtushenko L."/>
        </authorList>
    </citation>
    <scope>NUCLEOTIDE SEQUENCE</scope>
    <source>
        <strain evidence="3">VKM Ac-1447</strain>
    </source>
</reference>
<dbReference type="Pfam" id="PF13302">
    <property type="entry name" value="Acetyltransf_3"/>
    <property type="match status" value="1"/>
</dbReference>
<gene>
    <name evidence="3" type="ORF">GCM10017586_00700</name>
</gene>
<keyword evidence="4" id="KW-1185">Reference proteome</keyword>
<sequence length="198" mass="21425">MRPVTLRTARLELSIPTTADVDAITAAAQDPEVPRWTTVPSPYHRSHAEEFVAKAATWWDEQSELTWGIRVNGAWVGMIGLHGTTPGGAAEIGFWMSAPTRGHGYLTEAARAVIDFGFADPLSLARIQWRAIVGNVASARTARSLGFHYEGLLRQGLSDPRGRHDGWIAALLPTDDRAPQPWPVLGDDASRVPRGGGA</sequence>
<dbReference type="GO" id="GO:0005737">
    <property type="term" value="C:cytoplasm"/>
    <property type="evidence" value="ECO:0007669"/>
    <property type="project" value="TreeGrafter"/>
</dbReference>
<feature type="domain" description="N-acetyltransferase" evidence="2">
    <location>
        <begin position="11"/>
        <end position="173"/>
    </location>
</feature>
<accession>A0A9W6M1E5</accession>
<dbReference type="InterPro" id="IPR016181">
    <property type="entry name" value="Acyl_CoA_acyltransferase"/>
</dbReference>
<evidence type="ECO:0000259" key="2">
    <source>
        <dbReference type="PROSITE" id="PS51186"/>
    </source>
</evidence>
<dbReference type="Gene3D" id="3.40.630.30">
    <property type="match status" value="1"/>
</dbReference>
<dbReference type="AlphaFoldDB" id="A0A9W6M1E5"/>
<proteinExistence type="predicted"/>
<evidence type="ECO:0000313" key="4">
    <source>
        <dbReference type="Proteomes" id="UP001142317"/>
    </source>
</evidence>
<dbReference type="PANTHER" id="PTHR43441">
    <property type="entry name" value="RIBOSOMAL-PROTEIN-SERINE ACETYLTRANSFERASE"/>
    <property type="match status" value="1"/>
</dbReference>
<dbReference type="InterPro" id="IPR000182">
    <property type="entry name" value="GNAT_dom"/>
</dbReference>
<dbReference type="GO" id="GO:1990189">
    <property type="term" value="F:protein N-terminal-serine acetyltransferase activity"/>
    <property type="evidence" value="ECO:0007669"/>
    <property type="project" value="TreeGrafter"/>
</dbReference>
<feature type="region of interest" description="Disordered" evidence="1">
    <location>
        <begin position="179"/>
        <end position="198"/>
    </location>
</feature>
<dbReference type="SUPFAM" id="SSF55729">
    <property type="entry name" value="Acyl-CoA N-acyltransferases (Nat)"/>
    <property type="match status" value="1"/>
</dbReference>
<protein>
    <submittedName>
        <fullName evidence="3">Acetyltransferase</fullName>
    </submittedName>
</protein>
<dbReference type="EMBL" id="BSEO01000001">
    <property type="protein sequence ID" value="GLJ78388.1"/>
    <property type="molecule type" value="Genomic_DNA"/>
</dbReference>
<dbReference type="RefSeq" id="WP_210005956.1">
    <property type="nucleotide sequence ID" value="NZ_BSEO01000001.1"/>
</dbReference>
<dbReference type="PROSITE" id="PS51186">
    <property type="entry name" value="GNAT"/>
    <property type="match status" value="1"/>
</dbReference>
<dbReference type="PANTHER" id="PTHR43441:SF10">
    <property type="entry name" value="ACETYLTRANSFERASE"/>
    <property type="match status" value="1"/>
</dbReference>
<comment type="caution">
    <text evidence="3">The sequence shown here is derived from an EMBL/GenBank/DDBJ whole genome shotgun (WGS) entry which is preliminary data.</text>
</comment>
<name>A0A9W6M1E5_9MICO</name>
<evidence type="ECO:0000256" key="1">
    <source>
        <dbReference type="SAM" id="MobiDB-lite"/>
    </source>
</evidence>
<dbReference type="GO" id="GO:0008999">
    <property type="term" value="F:protein-N-terminal-alanine acetyltransferase activity"/>
    <property type="evidence" value="ECO:0007669"/>
    <property type="project" value="TreeGrafter"/>
</dbReference>